<sequence length="85" mass="9066">MTFSSHTHGVISGVAWRHSQKCGEKTLDTLACSALPGLNYDASQVPLCILSTDFAASGQSVRTYLNVANAKKQSHVISGQDSMHC</sequence>
<reference evidence="1 2" key="1">
    <citation type="submission" date="2014-04" db="EMBL/GenBank/DDBJ databases">
        <authorList>
            <consortium name="DOE Joint Genome Institute"/>
            <person name="Kuo A."/>
            <person name="Kohler A."/>
            <person name="Nagy L.G."/>
            <person name="Floudas D."/>
            <person name="Copeland A."/>
            <person name="Barry K.W."/>
            <person name="Cichocki N."/>
            <person name="Veneault-Fourrey C."/>
            <person name="LaButti K."/>
            <person name="Lindquist E.A."/>
            <person name="Lipzen A."/>
            <person name="Lundell T."/>
            <person name="Morin E."/>
            <person name="Murat C."/>
            <person name="Sun H."/>
            <person name="Tunlid A."/>
            <person name="Henrissat B."/>
            <person name="Grigoriev I.V."/>
            <person name="Hibbett D.S."/>
            <person name="Martin F."/>
            <person name="Nordberg H.P."/>
            <person name="Cantor M.N."/>
            <person name="Hua S.X."/>
        </authorList>
    </citation>
    <scope>NUCLEOTIDE SEQUENCE [LARGE SCALE GENOMIC DNA]</scope>
    <source>
        <strain evidence="1 2">Foug A</strain>
    </source>
</reference>
<evidence type="ECO:0000313" key="2">
    <source>
        <dbReference type="Proteomes" id="UP000053989"/>
    </source>
</evidence>
<accession>A0A0C3DJI9</accession>
<proteinExistence type="predicted"/>
<gene>
    <name evidence="1" type="ORF">SCLCIDRAFT_1216381</name>
</gene>
<name>A0A0C3DJI9_9AGAM</name>
<dbReference type="HOGENOM" id="CLU_2513967_0_0_1"/>
<protein>
    <submittedName>
        <fullName evidence="1">Uncharacterized protein</fullName>
    </submittedName>
</protein>
<evidence type="ECO:0000313" key="1">
    <source>
        <dbReference type="EMBL" id="KIM60865.1"/>
    </source>
</evidence>
<dbReference type="Proteomes" id="UP000053989">
    <property type="component" value="Unassembled WGS sequence"/>
</dbReference>
<keyword evidence="2" id="KW-1185">Reference proteome</keyword>
<dbReference type="EMBL" id="KN822057">
    <property type="protein sequence ID" value="KIM60865.1"/>
    <property type="molecule type" value="Genomic_DNA"/>
</dbReference>
<dbReference type="AlphaFoldDB" id="A0A0C3DJI9"/>
<dbReference type="InParanoid" id="A0A0C3DJI9"/>
<organism evidence="1 2">
    <name type="scientific">Scleroderma citrinum Foug A</name>
    <dbReference type="NCBI Taxonomy" id="1036808"/>
    <lineage>
        <taxon>Eukaryota</taxon>
        <taxon>Fungi</taxon>
        <taxon>Dikarya</taxon>
        <taxon>Basidiomycota</taxon>
        <taxon>Agaricomycotina</taxon>
        <taxon>Agaricomycetes</taxon>
        <taxon>Agaricomycetidae</taxon>
        <taxon>Boletales</taxon>
        <taxon>Sclerodermatineae</taxon>
        <taxon>Sclerodermataceae</taxon>
        <taxon>Scleroderma</taxon>
    </lineage>
</organism>
<reference evidence="2" key="2">
    <citation type="submission" date="2015-01" db="EMBL/GenBank/DDBJ databases">
        <title>Evolutionary Origins and Diversification of the Mycorrhizal Mutualists.</title>
        <authorList>
            <consortium name="DOE Joint Genome Institute"/>
            <consortium name="Mycorrhizal Genomics Consortium"/>
            <person name="Kohler A."/>
            <person name="Kuo A."/>
            <person name="Nagy L.G."/>
            <person name="Floudas D."/>
            <person name="Copeland A."/>
            <person name="Barry K.W."/>
            <person name="Cichocki N."/>
            <person name="Veneault-Fourrey C."/>
            <person name="LaButti K."/>
            <person name="Lindquist E.A."/>
            <person name="Lipzen A."/>
            <person name="Lundell T."/>
            <person name="Morin E."/>
            <person name="Murat C."/>
            <person name="Riley R."/>
            <person name="Ohm R."/>
            <person name="Sun H."/>
            <person name="Tunlid A."/>
            <person name="Henrissat B."/>
            <person name="Grigoriev I.V."/>
            <person name="Hibbett D.S."/>
            <person name="Martin F."/>
        </authorList>
    </citation>
    <scope>NUCLEOTIDE SEQUENCE [LARGE SCALE GENOMIC DNA]</scope>
    <source>
        <strain evidence="2">Foug A</strain>
    </source>
</reference>